<dbReference type="PANTHER" id="PTHR34218:SF3">
    <property type="entry name" value="ACYL-HOMOSERINE LACTONE ACYLASE PVDQ"/>
    <property type="match status" value="1"/>
</dbReference>
<dbReference type="GO" id="GO:0017000">
    <property type="term" value="P:antibiotic biosynthetic process"/>
    <property type="evidence" value="ECO:0007669"/>
    <property type="project" value="InterPro"/>
</dbReference>
<dbReference type="Gene3D" id="1.10.1400.10">
    <property type="match status" value="1"/>
</dbReference>
<reference evidence="5 6" key="1">
    <citation type="submission" date="2020-07" db="EMBL/GenBank/DDBJ databases">
        <title>Sequencing the genomes of 1000 actinobacteria strains.</title>
        <authorList>
            <person name="Klenk H.-P."/>
        </authorList>
    </citation>
    <scope>NUCLEOTIDE SEQUENCE [LARGE SCALE GENOMIC DNA]</scope>
    <source>
        <strain evidence="5 6">DSM 15166</strain>
    </source>
</reference>
<dbReference type="Proteomes" id="UP000521075">
    <property type="component" value="Unassembled WGS sequence"/>
</dbReference>
<evidence type="ECO:0000256" key="3">
    <source>
        <dbReference type="ARBA" id="ARBA00022801"/>
    </source>
</evidence>
<dbReference type="InterPro" id="IPR029055">
    <property type="entry name" value="Ntn_hydrolases_N"/>
</dbReference>
<name>A0A853DLH5_9MICO</name>
<dbReference type="Gene3D" id="2.30.120.10">
    <property type="match status" value="1"/>
</dbReference>
<evidence type="ECO:0000256" key="4">
    <source>
        <dbReference type="ARBA" id="ARBA00023145"/>
    </source>
</evidence>
<dbReference type="Gene3D" id="1.10.439.10">
    <property type="entry name" value="Penicillin Amidohydrolase, domain 1"/>
    <property type="match status" value="1"/>
</dbReference>
<evidence type="ECO:0008006" key="7">
    <source>
        <dbReference type="Google" id="ProtNLM"/>
    </source>
</evidence>
<dbReference type="AlphaFoldDB" id="A0A853DLH5"/>
<protein>
    <recommendedName>
        <fullName evidence="7">Penicillin amidase</fullName>
    </recommendedName>
</protein>
<dbReference type="Pfam" id="PF01804">
    <property type="entry name" value="Penicil_amidase"/>
    <property type="match status" value="2"/>
</dbReference>
<comment type="similarity">
    <text evidence="1">Belongs to the peptidase S45 family.</text>
</comment>
<keyword evidence="2" id="KW-0732">Signal</keyword>
<dbReference type="InterPro" id="IPR043146">
    <property type="entry name" value="Penicillin_amidase_N_B-knob"/>
</dbReference>
<evidence type="ECO:0000256" key="1">
    <source>
        <dbReference type="ARBA" id="ARBA00006586"/>
    </source>
</evidence>
<evidence type="ECO:0000256" key="2">
    <source>
        <dbReference type="ARBA" id="ARBA00022729"/>
    </source>
</evidence>
<comment type="caution">
    <text evidence="5">The sequence shown here is derived from an EMBL/GenBank/DDBJ whole genome shotgun (WGS) entry which is preliminary data.</text>
</comment>
<dbReference type="InterPro" id="IPR043147">
    <property type="entry name" value="Penicillin_amidase_A-knob"/>
</dbReference>
<dbReference type="RefSeq" id="WP_179700281.1">
    <property type="nucleotide sequence ID" value="NZ_BAAAHA010000004.1"/>
</dbReference>
<proteinExistence type="inferred from homology"/>
<keyword evidence="3" id="KW-0378">Hydrolase</keyword>
<organism evidence="5 6">
    <name type="scientific">Leifsonia naganoensis</name>
    <dbReference type="NCBI Taxonomy" id="150025"/>
    <lineage>
        <taxon>Bacteria</taxon>
        <taxon>Bacillati</taxon>
        <taxon>Actinomycetota</taxon>
        <taxon>Actinomycetes</taxon>
        <taxon>Micrococcales</taxon>
        <taxon>Microbacteriaceae</taxon>
        <taxon>Leifsonia</taxon>
    </lineage>
</organism>
<evidence type="ECO:0000313" key="6">
    <source>
        <dbReference type="Proteomes" id="UP000521075"/>
    </source>
</evidence>
<dbReference type="EMBL" id="JACCHJ010000001">
    <property type="protein sequence ID" value="NYK09288.1"/>
    <property type="molecule type" value="Genomic_DNA"/>
</dbReference>
<dbReference type="GO" id="GO:0016811">
    <property type="term" value="F:hydrolase activity, acting on carbon-nitrogen (but not peptide) bonds, in linear amides"/>
    <property type="evidence" value="ECO:0007669"/>
    <property type="project" value="InterPro"/>
</dbReference>
<gene>
    <name evidence="5" type="ORF">HNR14_001169</name>
</gene>
<dbReference type="InterPro" id="IPR023343">
    <property type="entry name" value="Penicillin_amidase_dom1"/>
</dbReference>
<dbReference type="PANTHER" id="PTHR34218">
    <property type="entry name" value="PEPTIDASE S45 PENICILLIN AMIDASE"/>
    <property type="match status" value="1"/>
</dbReference>
<dbReference type="Gene3D" id="3.60.20.10">
    <property type="entry name" value="Glutamine Phosphoribosylpyrophosphate, subunit 1, domain 1"/>
    <property type="match status" value="2"/>
</dbReference>
<sequence>MTAWGEVTVRRSATGMPLLEAETEPAAFFGLGYAQAADEPDALLRKYLLVRGELATVDGPGATGRDENQRRWQVLEEARTAFASLPAALQDCYRAFIAGVSAYFDEHPRLLPAWAPPLEPALPIGVNRTVMLYWTIADAAQELRAAGIPLPEVVSELDRTPMTPGSNAWVVAPWRTRDGEAFLVSDPHLPFGGAYAMHEATVVTPTLHYTGFTFLGAMLPPLAHTADIAWGVTTGGPRVSDAYRVPDTAEPAVELNGVRSPIVARHDGAAYAICSPYTDRAAATELQLLAMLRARDAGELRETFAAGGFPPQNVLAADRTGASFYLRTGRVPRRPDGATGVLDPQQRWNGFLEQDELVHLDGAPSGYLQNANSAPDTVAPELSAEGWSADAFNDVPGRQTPRSERAIQLLARAVDVDADDMLAWAVDDLWPDTPAWQDGLAAAVDAHPARIAALPAERRAFLRLLLDFDGHASPTSVGASAWLAWRGDIARTPEAPETLRDRVDALDPELLLGALEHCALETRPYGELHTIAGHPGRGGSFTVRPGAAGDVQPTMQAALRATYFADGEAFAGGPALRVVRFGSDGMRSWSLLLPRQAAAFSRGEVLPTAFHPRDADDVDAVRRLTATDKV</sequence>
<keyword evidence="6" id="KW-1185">Reference proteome</keyword>
<accession>A0A853DLH5</accession>
<keyword evidence="4" id="KW-0865">Zymogen</keyword>
<dbReference type="InterPro" id="IPR002692">
    <property type="entry name" value="S45"/>
</dbReference>
<dbReference type="SUPFAM" id="SSF56235">
    <property type="entry name" value="N-terminal nucleophile aminohydrolases (Ntn hydrolases)"/>
    <property type="match status" value="1"/>
</dbReference>
<evidence type="ECO:0000313" key="5">
    <source>
        <dbReference type="EMBL" id="NYK09288.1"/>
    </source>
</evidence>